<keyword evidence="2" id="KW-1185">Reference proteome</keyword>
<reference evidence="1 2" key="1">
    <citation type="journal article" date="2022" name="DNA Res.">
        <title>Chromosomal-level genome assembly of the orchid tree Bauhinia variegata (Leguminosae; Cercidoideae) supports the allotetraploid origin hypothesis of Bauhinia.</title>
        <authorList>
            <person name="Zhong Y."/>
            <person name="Chen Y."/>
            <person name="Zheng D."/>
            <person name="Pang J."/>
            <person name="Liu Y."/>
            <person name="Luo S."/>
            <person name="Meng S."/>
            <person name="Qian L."/>
            <person name="Wei D."/>
            <person name="Dai S."/>
            <person name="Zhou R."/>
        </authorList>
    </citation>
    <scope>NUCLEOTIDE SEQUENCE [LARGE SCALE GENOMIC DNA]</scope>
    <source>
        <strain evidence="1">BV-YZ2020</strain>
    </source>
</reference>
<comment type="caution">
    <text evidence="1">The sequence shown here is derived from an EMBL/GenBank/DDBJ whole genome shotgun (WGS) entry which is preliminary data.</text>
</comment>
<name>A0ACB9Q5I4_BAUVA</name>
<proteinExistence type="predicted"/>
<evidence type="ECO:0000313" key="2">
    <source>
        <dbReference type="Proteomes" id="UP000828941"/>
    </source>
</evidence>
<gene>
    <name evidence="1" type="ORF">L6164_004150</name>
</gene>
<evidence type="ECO:0000313" key="1">
    <source>
        <dbReference type="EMBL" id="KAI4355369.1"/>
    </source>
</evidence>
<sequence length="105" mass="11785">MKTRSVSKHKQGIFNDACELSVLCKAQTAVIAFSPNFDKDGVQTFGNPNPDSVINRYIHAGDDDRAWEEIAKLSQEVEEIPFEDLKAFAKSLEKLKRMSSPVVTR</sequence>
<organism evidence="1 2">
    <name type="scientific">Bauhinia variegata</name>
    <name type="common">Purple orchid tree</name>
    <name type="synonym">Phanera variegata</name>
    <dbReference type="NCBI Taxonomy" id="167791"/>
    <lineage>
        <taxon>Eukaryota</taxon>
        <taxon>Viridiplantae</taxon>
        <taxon>Streptophyta</taxon>
        <taxon>Embryophyta</taxon>
        <taxon>Tracheophyta</taxon>
        <taxon>Spermatophyta</taxon>
        <taxon>Magnoliopsida</taxon>
        <taxon>eudicotyledons</taxon>
        <taxon>Gunneridae</taxon>
        <taxon>Pentapetalae</taxon>
        <taxon>rosids</taxon>
        <taxon>fabids</taxon>
        <taxon>Fabales</taxon>
        <taxon>Fabaceae</taxon>
        <taxon>Cercidoideae</taxon>
        <taxon>Cercideae</taxon>
        <taxon>Bauhiniinae</taxon>
        <taxon>Bauhinia</taxon>
    </lineage>
</organism>
<dbReference type="Proteomes" id="UP000828941">
    <property type="component" value="Chromosome 2"/>
</dbReference>
<dbReference type="EMBL" id="CM039427">
    <property type="protein sequence ID" value="KAI4355369.1"/>
    <property type="molecule type" value="Genomic_DNA"/>
</dbReference>
<protein>
    <submittedName>
        <fullName evidence="1">Uncharacterized protein</fullName>
    </submittedName>
</protein>
<accession>A0ACB9Q5I4</accession>